<protein>
    <submittedName>
        <fullName evidence="1">Uncharacterized protein</fullName>
    </submittedName>
</protein>
<accession>A0A174Z2H4</accession>
<dbReference type="EMBL" id="CZBU01000007">
    <property type="protein sequence ID" value="CUQ79109.1"/>
    <property type="molecule type" value="Genomic_DNA"/>
</dbReference>
<organism evidence="1 3">
    <name type="scientific">Lachnospira eligens</name>
    <dbReference type="NCBI Taxonomy" id="39485"/>
    <lineage>
        <taxon>Bacteria</taxon>
        <taxon>Bacillati</taxon>
        <taxon>Bacillota</taxon>
        <taxon>Clostridia</taxon>
        <taxon>Lachnospirales</taxon>
        <taxon>Lachnospiraceae</taxon>
        <taxon>Lachnospira</taxon>
    </lineage>
</organism>
<dbReference type="Proteomes" id="UP000481964">
    <property type="component" value="Unassembled WGS sequence"/>
</dbReference>
<evidence type="ECO:0000313" key="2">
    <source>
        <dbReference type="EMBL" id="MSC56556.1"/>
    </source>
</evidence>
<dbReference type="EMBL" id="WKRD01000002">
    <property type="protein sequence ID" value="MSC56556.1"/>
    <property type="molecule type" value="Genomic_DNA"/>
</dbReference>
<dbReference type="AlphaFoldDB" id="A0A174Z2H4"/>
<gene>
    <name evidence="1" type="ORF">ERS852490_02767</name>
    <name evidence="2" type="ORF">GKE48_03675</name>
</gene>
<reference evidence="1 3" key="1">
    <citation type="submission" date="2015-09" db="EMBL/GenBank/DDBJ databases">
        <authorList>
            <consortium name="Pathogen Informatics"/>
        </authorList>
    </citation>
    <scope>NUCLEOTIDE SEQUENCE [LARGE SCALE GENOMIC DNA]</scope>
    <source>
        <strain evidence="1 3">2789STDY5834875</strain>
    </source>
</reference>
<evidence type="ECO:0000313" key="4">
    <source>
        <dbReference type="Proteomes" id="UP000481964"/>
    </source>
</evidence>
<evidence type="ECO:0000313" key="3">
    <source>
        <dbReference type="Proteomes" id="UP000095621"/>
    </source>
</evidence>
<dbReference type="Proteomes" id="UP000095621">
    <property type="component" value="Unassembled WGS sequence"/>
</dbReference>
<evidence type="ECO:0000313" key="1">
    <source>
        <dbReference type="EMBL" id="CUQ79109.1"/>
    </source>
</evidence>
<name>A0A174Z2H4_9FIRM</name>
<proteinExistence type="predicted"/>
<sequence length="509" mass="59384">MKNTMAENMTGDIISDHRERMLNLKKYYPFFRLIDTSFSNFKDGKYEILDMGYIVMAVLRFFIEENNFKEKDVTYPEYLDFLRLILKRDFGLDLNEQDSKEIADYIFDKIKNDGRPFEFSYFDPVDRKKRVSRMKIIESSIRDNTVWYSISPDAIEFYLDTKEIKDESRISVSQLLLEKMINSQNFRGGVEVVERINEEVNRLKLKKNEVLTILSGDVFAGIEAYEEFVKTGMKWFDDEEKLFKKNRDLIAKSIEKLNASGSTGEGYYRTMNEIYSLETQLKQAMNRHSELLKDCTEMQKMTDDAVRRAKLGRLRSHMDFTSALSDMIKRDNADILVTMLSPLLKPNIRKTFDLISIDDALMVKPPRYEEKELISNERPEDIEFADEIEEKRIKDNYVFLMKNLIVCLKKSDIITLGQFADAMKRAYGEQILRNADFFSFFVNLCQKDEYQLGGNAGEDTFLDAYLGEGFKDTESFTFAIRKGLGGQVILSDNCMMADVELVRKEAHGE</sequence>
<dbReference type="RefSeq" id="WP_022098267.1">
    <property type="nucleotide sequence ID" value="NZ_WKRD01000002.1"/>
</dbReference>
<reference evidence="2 4" key="2">
    <citation type="journal article" date="2019" name="Nat. Med.">
        <title>A library of human gut bacterial isolates paired with longitudinal multiomics data enables mechanistic microbiome research.</title>
        <authorList>
            <person name="Poyet M."/>
            <person name="Groussin M."/>
            <person name="Gibbons S.M."/>
            <person name="Avila-Pacheco J."/>
            <person name="Jiang X."/>
            <person name="Kearney S.M."/>
            <person name="Perrotta A.R."/>
            <person name="Berdy B."/>
            <person name="Zhao S."/>
            <person name="Lieberman T.D."/>
            <person name="Swanson P.K."/>
            <person name="Smith M."/>
            <person name="Roesemann S."/>
            <person name="Alexander J.E."/>
            <person name="Rich S.A."/>
            <person name="Livny J."/>
            <person name="Vlamakis H."/>
            <person name="Clish C."/>
            <person name="Bullock K."/>
            <person name="Deik A."/>
            <person name="Scott J."/>
            <person name="Pierce K.A."/>
            <person name="Xavier R.J."/>
            <person name="Alm E.J."/>
        </authorList>
    </citation>
    <scope>NUCLEOTIDE SEQUENCE [LARGE SCALE GENOMIC DNA]</scope>
    <source>
        <strain evidence="2 4">BIOML-A1</strain>
    </source>
</reference>
<dbReference type="OrthoDB" id="1876443at2"/>